<feature type="domain" description="Peptidase M20 dimerisation" evidence="11">
    <location>
        <begin position="183"/>
        <end position="290"/>
    </location>
</feature>
<evidence type="ECO:0000313" key="12">
    <source>
        <dbReference type="EMBL" id="CEI80488.1"/>
    </source>
</evidence>
<evidence type="ECO:0000259" key="11">
    <source>
        <dbReference type="Pfam" id="PF07687"/>
    </source>
</evidence>
<sequence>MLNLTIEKLIDDYNEKEQIRIFKELVQIPSENPGNYEEGIAKKIQNILNNEGIKNKLVYINDKRPNVYAELEGSVEGKTLIYNGHIDTVPVGEGWEHNPFSAYEDEEGYIYGRGASDMKAGVSSMLYAAICLKKSGYPKEGKLILFFNIDEEISNLGMKQFLEEDISADYAIISEPTNLDIAIGHRGTARYNLKTRGIAGHSCYVAHPDNAIEKMNSLLPLLFDWGRRIKKEKINKFLGSALSNVTTIHGGTAGNIIPDECIVEIDRRLLPGETIEEVNEEYTKILTHEGEVDFELENYIFLPASLIEKDHHFVKFIYDTTKKYNEKVKIKSFEATCEAPFFSINKGIPTIIFGPGSLSQAHVVNERVHKSEVIKAGKLFIEICISLLNNKG</sequence>
<keyword evidence="5" id="KW-0479">Metal-binding</keyword>
<dbReference type="Pfam" id="PF07687">
    <property type="entry name" value="M20_dimer"/>
    <property type="match status" value="1"/>
</dbReference>
<dbReference type="GO" id="GO:0016787">
    <property type="term" value="F:hydrolase activity"/>
    <property type="evidence" value="ECO:0007669"/>
    <property type="project" value="UniProtKB-KW"/>
</dbReference>
<dbReference type="CDD" id="cd08659">
    <property type="entry name" value="M20_ArgE_DapE-like"/>
    <property type="match status" value="1"/>
</dbReference>
<protein>
    <submittedName>
        <fullName evidence="12">N-formyl-4-amino-5-aminomethyl-2-methylpyrimidine deformylase</fullName>
    </submittedName>
</protein>
<evidence type="ECO:0000256" key="1">
    <source>
        <dbReference type="ARBA" id="ARBA00001941"/>
    </source>
</evidence>
<name>A0A0A1MBP7_9BACI</name>
<evidence type="ECO:0000256" key="4">
    <source>
        <dbReference type="ARBA" id="ARBA00022605"/>
    </source>
</evidence>
<dbReference type="EMBL" id="CDGG01000001">
    <property type="protein sequence ID" value="CEI80488.1"/>
    <property type="molecule type" value="Genomic_DNA"/>
</dbReference>
<reference evidence="12 13" key="1">
    <citation type="submission" date="2014-11" db="EMBL/GenBank/DDBJ databases">
        <authorList>
            <person name="Urmite Genomes Urmite Genomes"/>
        </authorList>
    </citation>
    <scope>NUCLEOTIDE SEQUENCE [LARGE SCALE GENOMIC DNA]</scope>
    <source>
        <strain evidence="12 13">Oc5</strain>
    </source>
</reference>
<comment type="cofactor">
    <cofactor evidence="2">
        <name>Zn(2+)</name>
        <dbReference type="ChEBI" id="CHEBI:29105"/>
    </cofactor>
</comment>
<evidence type="ECO:0000256" key="6">
    <source>
        <dbReference type="ARBA" id="ARBA00022801"/>
    </source>
</evidence>
<evidence type="ECO:0000313" key="13">
    <source>
        <dbReference type="Proteomes" id="UP000040453"/>
    </source>
</evidence>
<keyword evidence="7" id="KW-0862">Zinc</keyword>
<dbReference type="Pfam" id="PF01546">
    <property type="entry name" value="Peptidase_M20"/>
    <property type="match status" value="1"/>
</dbReference>
<dbReference type="Gene3D" id="3.30.70.360">
    <property type="match status" value="1"/>
</dbReference>
<evidence type="ECO:0000256" key="2">
    <source>
        <dbReference type="ARBA" id="ARBA00001947"/>
    </source>
</evidence>
<dbReference type="InterPro" id="IPR010182">
    <property type="entry name" value="ArgE/DapE"/>
</dbReference>
<keyword evidence="4" id="KW-0028">Amino-acid biosynthesis</keyword>
<gene>
    <name evidence="12" type="ORF">BN997_00291</name>
</gene>
<dbReference type="RefSeq" id="WP_052484859.1">
    <property type="nucleotide sequence ID" value="NZ_CDGG01000001.1"/>
</dbReference>
<comment type="cofactor">
    <cofactor evidence="1">
        <name>Co(2+)</name>
        <dbReference type="ChEBI" id="CHEBI:48828"/>
    </cofactor>
</comment>
<proteinExistence type="inferred from homology"/>
<evidence type="ECO:0000256" key="10">
    <source>
        <dbReference type="ARBA" id="ARBA00023285"/>
    </source>
</evidence>
<dbReference type="Proteomes" id="UP000040453">
    <property type="component" value="Unassembled WGS sequence"/>
</dbReference>
<keyword evidence="9" id="KW-0457">Lysine biosynthesis</keyword>
<dbReference type="SUPFAM" id="SSF53187">
    <property type="entry name" value="Zn-dependent exopeptidases"/>
    <property type="match status" value="1"/>
</dbReference>
<dbReference type="GO" id="GO:0009085">
    <property type="term" value="P:lysine biosynthetic process"/>
    <property type="evidence" value="ECO:0007669"/>
    <property type="project" value="UniProtKB-KW"/>
</dbReference>
<keyword evidence="8" id="KW-0220">Diaminopimelate biosynthesis</keyword>
<dbReference type="InterPro" id="IPR011650">
    <property type="entry name" value="Peptidase_M20_dimer"/>
</dbReference>
<evidence type="ECO:0000256" key="8">
    <source>
        <dbReference type="ARBA" id="ARBA00022915"/>
    </source>
</evidence>
<dbReference type="Gene3D" id="3.40.630.10">
    <property type="entry name" value="Zn peptidases"/>
    <property type="match status" value="2"/>
</dbReference>
<keyword evidence="6" id="KW-0378">Hydrolase</keyword>
<keyword evidence="10" id="KW-0170">Cobalt</keyword>
<dbReference type="InterPro" id="IPR002933">
    <property type="entry name" value="Peptidase_M20"/>
</dbReference>
<evidence type="ECO:0000256" key="9">
    <source>
        <dbReference type="ARBA" id="ARBA00023154"/>
    </source>
</evidence>
<comment type="similarity">
    <text evidence="3">Belongs to the peptidase M20A family.</text>
</comment>
<organism evidence="12 13">
    <name type="scientific">Oceanobacillus oncorhynchi</name>
    <dbReference type="NCBI Taxonomy" id="545501"/>
    <lineage>
        <taxon>Bacteria</taxon>
        <taxon>Bacillati</taxon>
        <taxon>Bacillota</taxon>
        <taxon>Bacilli</taxon>
        <taxon>Bacillales</taxon>
        <taxon>Bacillaceae</taxon>
        <taxon>Oceanobacillus</taxon>
    </lineage>
</organism>
<dbReference type="AlphaFoldDB" id="A0A0A1MBP7"/>
<evidence type="ECO:0000256" key="3">
    <source>
        <dbReference type="ARBA" id="ARBA00006247"/>
    </source>
</evidence>
<evidence type="ECO:0000256" key="5">
    <source>
        <dbReference type="ARBA" id="ARBA00022723"/>
    </source>
</evidence>
<dbReference type="GO" id="GO:0019877">
    <property type="term" value="P:diaminopimelate biosynthetic process"/>
    <property type="evidence" value="ECO:0007669"/>
    <property type="project" value="UniProtKB-KW"/>
</dbReference>
<dbReference type="NCBIfam" id="TIGR01910">
    <property type="entry name" value="DapE-ArgE"/>
    <property type="match status" value="1"/>
</dbReference>
<dbReference type="InterPro" id="IPR050072">
    <property type="entry name" value="Peptidase_M20A"/>
</dbReference>
<dbReference type="GO" id="GO:0046872">
    <property type="term" value="F:metal ion binding"/>
    <property type="evidence" value="ECO:0007669"/>
    <property type="project" value="UniProtKB-KW"/>
</dbReference>
<evidence type="ECO:0000256" key="7">
    <source>
        <dbReference type="ARBA" id="ARBA00022833"/>
    </source>
</evidence>
<dbReference type="PANTHER" id="PTHR43808:SF8">
    <property type="entry name" value="PEPTIDASE M20 DIMERISATION DOMAIN-CONTAINING PROTEIN"/>
    <property type="match status" value="1"/>
</dbReference>
<dbReference type="STRING" id="545501.BN997_00291"/>
<dbReference type="InterPro" id="IPR036264">
    <property type="entry name" value="Bact_exopeptidase_dim_dom"/>
</dbReference>
<dbReference type="SUPFAM" id="SSF55031">
    <property type="entry name" value="Bacterial exopeptidase dimerisation domain"/>
    <property type="match status" value="1"/>
</dbReference>
<accession>A0A0A1MBP7</accession>
<dbReference type="PANTHER" id="PTHR43808">
    <property type="entry name" value="ACETYLORNITHINE DEACETYLASE"/>
    <property type="match status" value="1"/>
</dbReference>
<keyword evidence="13" id="KW-1185">Reference proteome</keyword>